<dbReference type="InterPro" id="IPR000999">
    <property type="entry name" value="RNase_III_dom"/>
</dbReference>
<dbReference type="RefSeq" id="WP_187031023.1">
    <property type="nucleotide sequence ID" value="NZ_AP023421.1"/>
</dbReference>
<dbReference type="GO" id="GO:0005737">
    <property type="term" value="C:cytoplasm"/>
    <property type="evidence" value="ECO:0007669"/>
    <property type="project" value="UniProtKB-SubCell"/>
</dbReference>
<keyword evidence="6" id="KW-0963">Cytoplasm</keyword>
<dbReference type="HAMAP" id="MF_01468">
    <property type="entry name" value="RNase_Mini_III"/>
    <property type="match status" value="1"/>
</dbReference>
<dbReference type="Pfam" id="PF00636">
    <property type="entry name" value="Ribonuclease_3"/>
    <property type="match status" value="1"/>
</dbReference>
<evidence type="ECO:0000256" key="1">
    <source>
        <dbReference type="ARBA" id="ARBA00022517"/>
    </source>
</evidence>
<gene>
    <name evidence="6 8" type="primary">mrnC</name>
    <name evidence="8" type="ORF">MM59RIKEN_33880</name>
</gene>
<evidence type="ECO:0000256" key="3">
    <source>
        <dbReference type="ARBA" id="ARBA00022722"/>
    </source>
</evidence>
<evidence type="ECO:0000259" key="7">
    <source>
        <dbReference type="Pfam" id="PF00636"/>
    </source>
</evidence>
<feature type="active site" evidence="6">
    <location>
        <position position="27"/>
    </location>
</feature>
<dbReference type="PANTHER" id="PTHR34276:SF1">
    <property type="entry name" value="MINI-RIBONUCLEASE 3"/>
    <property type="match status" value="1"/>
</dbReference>
<comment type="function">
    <text evidence="6">Involved in correct processing of both the 5' and 3' ends of 23S rRNA precursor. Processes 30S rRNA precursor transcript even in absence of ribonuclease 3 (Rnc); Rnc processes 30S rRNA into smaller rRNA precursors.</text>
</comment>
<keyword evidence="9" id="KW-1185">Reference proteome</keyword>
<dbReference type="PIRSF" id="PIRSF005520">
    <property type="entry name" value="UCP005520"/>
    <property type="match status" value="1"/>
</dbReference>
<sequence length="135" mass="15270">MENHFEPHFTNDQLRSISSIGLAHMGDAVFEVLVREWLCAHGKATGRGLHQATIRLVCAESQAEKAKSILPLLTEEEAAVFKRGRNAQVHTVPSHASRAQYREATALEALFGWLYLSGQRERVNELFSRMMEEHN</sequence>
<comment type="subcellular location">
    <subcellularLocation>
        <location evidence="6">Cytoplasm</location>
    </subcellularLocation>
</comment>
<organism evidence="8 9">
    <name type="scientific">Pusillibacter faecalis</name>
    <dbReference type="NCBI Taxonomy" id="2714358"/>
    <lineage>
        <taxon>Bacteria</taxon>
        <taxon>Bacillati</taxon>
        <taxon>Bacillota</taxon>
        <taxon>Clostridia</taxon>
        <taxon>Eubacteriales</taxon>
        <taxon>Oscillospiraceae</taxon>
        <taxon>Pusillibacter</taxon>
    </lineage>
</organism>
<evidence type="ECO:0000256" key="2">
    <source>
        <dbReference type="ARBA" id="ARBA00022552"/>
    </source>
</evidence>
<dbReference type="InterPro" id="IPR008226">
    <property type="entry name" value="Mini3_fam"/>
</dbReference>
<feature type="domain" description="RNase III" evidence="7">
    <location>
        <begin position="22"/>
        <end position="118"/>
    </location>
</feature>
<keyword evidence="4 6" id="KW-0255">Endonuclease</keyword>
<keyword evidence="5 6" id="KW-0378">Hydrolase</keyword>
<proteinExistence type="inferred from homology"/>
<dbReference type="EC" id="3.1.26.-" evidence="6"/>
<keyword evidence="1 6" id="KW-0690">Ribosome biogenesis</keyword>
<comment type="subunit">
    <text evidence="6">Homodimer.</text>
</comment>
<keyword evidence="6" id="KW-0460">Magnesium</keyword>
<geneLocation type="plasmid" evidence="8 9">
    <name>pMM59_01</name>
</geneLocation>
<dbReference type="Gene3D" id="1.10.1520.10">
    <property type="entry name" value="Ribonuclease III domain"/>
    <property type="match status" value="1"/>
</dbReference>
<reference evidence="8" key="1">
    <citation type="submission" date="2020-09" db="EMBL/GenBank/DDBJ databases">
        <title>New species isolated from human feces.</title>
        <authorList>
            <person name="Kitahara M."/>
            <person name="Shigeno Y."/>
            <person name="Shime M."/>
            <person name="Matsumoto Y."/>
            <person name="Nakamura S."/>
            <person name="Motooka D."/>
            <person name="Fukuoka S."/>
            <person name="Nishikawa H."/>
            <person name="Benno Y."/>
        </authorList>
    </citation>
    <scope>NUCLEOTIDE SEQUENCE</scope>
    <source>
        <strain evidence="8">MM59</strain>
        <plasmid evidence="8">pMM59_01</plasmid>
    </source>
</reference>
<dbReference type="InterPro" id="IPR036389">
    <property type="entry name" value="RNase_III_sf"/>
</dbReference>
<evidence type="ECO:0000256" key="4">
    <source>
        <dbReference type="ARBA" id="ARBA00022759"/>
    </source>
</evidence>
<dbReference type="Proteomes" id="UP000679848">
    <property type="component" value="Plasmid pMM59_01"/>
</dbReference>
<evidence type="ECO:0000256" key="5">
    <source>
        <dbReference type="ARBA" id="ARBA00022801"/>
    </source>
</evidence>
<evidence type="ECO:0000313" key="8">
    <source>
        <dbReference type="EMBL" id="BCK86069.1"/>
    </source>
</evidence>
<comment type="cofactor">
    <cofactor evidence="6">
        <name>Mg(2+)</name>
        <dbReference type="ChEBI" id="CHEBI:18420"/>
    </cofactor>
</comment>
<dbReference type="GO" id="GO:0004525">
    <property type="term" value="F:ribonuclease III activity"/>
    <property type="evidence" value="ECO:0007669"/>
    <property type="project" value="InterPro"/>
</dbReference>
<protein>
    <recommendedName>
        <fullName evidence="6">Mini-ribonuclease 3</fullName>
        <shortName evidence="6">Mini-3</shortName>
        <shortName evidence="6">Mini-RNase 3</shortName>
        <ecNumber evidence="6">3.1.26.-</ecNumber>
    </recommendedName>
    <alternativeName>
        <fullName evidence="6">Mini-RNase III</fullName>
        <shortName evidence="6">Mini-III</shortName>
    </alternativeName>
</protein>
<keyword evidence="3 6" id="KW-0540">Nuclease</keyword>
<dbReference type="EMBL" id="AP023421">
    <property type="protein sequence ID" value="BCK86069.1"/>
    <property type="molecule type" value="Genomic_DNA"/>
</dbReference>
<evidence type="ECO:0000256" key="6">
    <source>
        <dbReference type="HAMAP-Rule" id="MF_01468"/>
    </source>
</evidence>
<dbReference type="GO" id="GO:0019843">
    <property type="term" value="F:rRNA binding"/>
    <property type="evidence" value="ECO:0007669"/>
    <property type="project" value="UniProtKB-UniRule"/>
</dbReference>
<comment type="similarity">
    <text evidence="6">Belongs to the MrnC RNase family.</text>
</comment>
<keyword evidence="6" id="KW-0699">rRNA-binding</keyword>
<accession>A0A830ZZQ5</accession>
<dbReference type="AlphaFoldDB" id="A0A830ZZQ5"/>
<evidence type="ECO:0000313" key="9">
    <source>
        <dbReference type="Proteomes" id="UP000679848"/>
    </source>
</evidence>
<dbReference type="PANTHER" id="PTHR34276">
    <property type="entry name" value="MINI-RIBONUCLEASE 3"/>
    <property type="match status" value="1"/>
</dbReference>
<dbReference type="SUPFAM" id="SSF69065">
    <property type="entry name" value="RNase III domain-like"/>
    <property type="match status" value="1"/>
</dbReference>
<name>A0A830ZZQ5_9FIRM</name>
<keyword evidence="6" id="KW-0694">RNA-binding</keyword>
<keyword evidence="8" id="KW-0614">Plasmid</keyword>
<dbReference type="GO" id="GO:0006364">
    <property type="term" value="P:rRNA processing"/>
    <property type="evidence" value="ECO:0007669"/>
    <property type="project" value="UniProtKB-UniRule"/>
</dbReference>
<dbReference type="KEGG" id="pfaa:MM59RIKEN_33880"/>
<keyword evidence="2 6" id="KW-0698">rRNA processing</keyword>